<evidence type="ECO:0000313" key="1">
    <source>
        <dbReference type="EMBL" id="UXE60265.1"/>
    </source>
</evidence>
<accession>A0A977PW58</accession>
<reference evidence="1" key="1">
    <citation type="submission" date="2021-04" db="EMBL/GenBank/DDBJ databases">
        <title>Genome sequence of Woronichinia naegeliana from Washington state freshwater lake bloom.</title>
        <authorList>
            <person name="Dreher T.W."/>
        </authorList>
    </citation>
    <scope>NUCLEOTIDE SEQUENCE</scope>
    <source>
        <strain evidence="1">WA131</strain>
    </source>
</reference>
<proteinExistence type="predicted"/>
<name>A0A977PW58_9CYAN</name>
<protein>
    <submittedName>
        <fullName evidence="1">Uncharacterized protein</fullName>
    </submittedName>
</protein>
<sequence length="82" mass="9184">MNQDSNLSITADDEMRTEYDFSGGVRGKYYETYQQATNVVVLEPDMAEIFRDSAAVNEALRSLVKLARSVVEKSDSEDKSPT</sequence>
<organism evidence="1">
    <name type="scientific">Woronichinia naegeliana WA131</name>
    <dbReference type="NCBI Taxonomy" id="2824559"/>
    <lineage>
        <taxon>Bacteria</taxon>
        <taxon>Bacillati</taxon>
        <taxon>Cyanobacteriota</taxon>
        <taxon>Cyanophyceae</taxon>
        <taxon>Synechococcales</taxon>
        <taxon>Coelosphaeriaceae</taxon>
        <taxon>Woronichinia</taxon>
    </lineage>
</organism>
<dbReference type="KEGG" id="wna:KA717_32370"/>
<dbReference type="Proteomes" id="UP001065613">
    <property type="component" value="Chromosome"/>
</dbReference>
<gene>
    <name evidence="1" type="ORF">KA717_32370</name>
</gene>
<dbReference type="EMBL" id="CP073041">
    <property type="protein sequence ID" value="UXE60265.1"/>
    <property type="molecule type" value="Genomic_DNA"/>
</dbReference>
<dbReference type="AlphaFoldDB" id="A0A977PW58"/>